<reference evidence="2" key="1">
    <citation type="submission" date="2021-07" db="EMBL/GenBank/DDBJ databases">
        <title>Draft genome of Mortierella alpina, strain LL118, isolated from an aspen leaf litter sample.</title>
        <authorList>
            <person name="Yang S."/>
            <person name="Vinatzer B.A."/>
        </authorList>
    </citation>
    <scope>NUCLEOTIDE SEQUENCE</scope>
    <source>
        <strain evidence="2">LL118</strain>
    </source>
</reference>
<dbReference type="EMBL" id="JAIFTL010000063">
    <property type="protein sequence ID" value="KAG9324563.1"/>
    <property type="molecule type" value="Genomic_DNA"/>
</dbReference>
<feature type="region of interest" description="Disordered" evidence="1">
    <location>
        <begin position="42"/>
        <end position="70"/>
    </location>
</feature>
<dbReference type="Proteomes" id="UP000717515">
    <property type="component" value="Unassembled WGS sequence"/>
</dbReference>
<organism evidence="2 3">
    <name type="scientific">Mortierella alpina</name>
    <name type="common">Oleaginous fungus</name>
    <name type="synonym">Mortierella renispora</name>
    <dbReference type="NCBI Taxonomy" id="64518"/>
    <lineage>
        <taxon>Eukaryota</taxon>
        <taxon>Fungi</taxon>
        <taxon>Fungi incertae sedis</taxon>
        <taxon>Mucoromycota</taxon>
        <taxon>Mortierellomycotina</taxon>
        <taxon>Mortierellomycetes</taxon>
        <taxon>Mortierellales</taxon>
        <taxon>Mortierellaceae</taxon>
        <taxon>Mortierella</taxon>
    </lineage>
</organism>
<evidence type="ECO:0000313" key="2">
    <source>
        <dbReference type="EMBL" id="KAG9324563.1"/>
    </source>
</evidence>
<dbReference type="AlphaFoldDB" id="A0A9P8CXN2"/>
<gene>
    <name evidence="2" type="ORF">KVV02_005096</name>
</gene>
<protein>
    <submittedName>
        <fullName evidence="2">Uncharacterized protein</fullName>
    </submittedName>
</protein>
<comment type="caution">
    <text evidence="2">The sequence shown here is derived from an EMBL/GenBank/DDBJ whole genome shotgun (WGS) entry which is preliminary data.</text>
</comment>
<accession>A0A9P8CXN2</accession>
<sequence>MILQCTRTRAVTRLASGVRIHGASRARIHSANDTRAAAAAASVSSSSSIPDDIDTPLPNSDLNSTKDAHRSISFETQKRKLLTSMDMLYQIQDAPSEKSDTTPLDDQEAQYWARRMNAAIIDLEQEHTRLRVAVIGETSGQDSIMDLLLPSEQSVRRSAKETGKVHRVRYGSQYELLEDGIENVEKTPISWLEGMTDKDGGEIVETPGVDLDDMTMDDIVYNSDLVLLRTDAQRQLSMEREQYFLNRYRHKSHILVVADMTDSDSSSEALTVANIKANLAHAVRSSSQGYSNIQSSDSAVTKVLRISNPEPIPAIMTLSAPSRTSSKAQQDQYLENVGTLQKLVASTLMEEGATQQGRQHRQIALLTRCRELMTSGIENMESRLNGRLETFAQVDRLSELATQEIKRIEVQEQERMVAQVTDGEVDKDVRQMRRVLDHFFKSEVPFWMLFARSGEIAERMHEQWSAGAFAETEHRMAYALGRLHQSSQEAFRATLKAMDTLAENMEQSKPIGSTAVLQDLASTRQLLSHAQNDTQQEIKDKDAFVVSNIVWKHRNAYGTPAMERTLKAGRPGALEHLQRRGQVTLAQGLGLQGTALFTGLGLAQQFPPEIYLTSGSLLALAGLGYMQVRWKAAEKEFKAEANALAEQLKQDIVSTYQEQVNKTIVKPLSSVVQTLDKNLGDRLLRSLEQRKVLTGIKREAKGEEEIKF</sequence>
<proteinExistence type="predicted"/>
<name>A0A9P8CXN2_MORAP</name>
<evidence type="ECO:0000313" key="3">
    <source>
        <dbReference type="Proteomes" id="UP000717515"/>
    </source>
</evidence>
<evidence type="ECO:0000256" key="1">
    <source>
        <dbReference type="SAM" id="MobiDB-lite"/>
    </source>
</evidence>